<organism evidence="1 2">
    <name type="scientific">Dichanthelium oligosanthes</name>
    <dbReference type="NCBI Taxonomy" id="888268"/>
    <lineage>
        <taxon>Eukaryota</taxon>
        <taxon>Viridiplantae</taxon>
        <taxon>Streptophyta</taxon>
        <taxon>Embryophyta</taxon>
        <taxon>Tracheophyta</taxon>
        <taxon>Spermatophyta</taxon>
        <taxon>Magnoliopsida</taxon>
        <taxon>Liliopsida</taxon>
        <taxon>Poales</taxon>
        <taxon>Poaceae</taxon>
        <taxon>PACMAD clade</taxon>
        <taxon>Panicoideae</taxon>
        <taxon>Panicodae</taxon>
        <taxon>Paniceae</taxon>
        <taxon>Dichantheliinae</taxon>
        <taxon>Dichanthelium</taxon>
    </lineage>
</organism>
<proteinExistence type="predicted"/>
<evidence type="ECO:0000313" key="2">
    <source>
        <dbReference type="Proteomes" id="UP000095767"/>
    </source>
</evidence>
<sequence>MKQPMPDTCALVACTVCVEAVHRLEHEKVHGEGTFKCMATTPYKLLIECLRDRIWIPRKGANVGAVLAKIQQMGGVAITGAPTPTLPLHSWKEHRWDDSDGGLSPERAAALLDSHGPCVGVLWVCPWYFEFDAGIDDVLVYRGCGRSEVDRRESWDLYRSEGVGSHAVVCFAYRFCGGQMHVLVRDNHSAVANGPQRWIDVEELDTLYTLSV</sequence>
<comment type="caution">
    <text evidence="1">The sequence shown here is derived from an EMBL/GenBank/DDBJ whole genome shotgun (WGS) entry which is preliminary data.</text>
</comment>
<gene>
    <name evidence="1" type="ORF">BAE44_0011998</name>
</gene>
<evidence type="ECO:0000313" key="1">
    <source>
        <dbReference type="EMBL" id="OEL26983.1"/>
    </source>
</evidence>
<protein>
    <submittedName>
        <fullName evidence="1">Uncharacterized protein</fullName>
    </submittedName>
</protein>
<name>A0A1E5VPE3_9POAL</name>
<accession>A0A1E5VPE3</accession>
<reference evidence="1 2" key="1">
    <citation type="submission" date="2016-09" db="EMBL/GenBank/DDBJ databases">
        <title>The draft genome of Dichanthelium oligosanthes: A C3 panicoid grass species.</title>
        <authorList>
            <person name="Studer A.J."/>
            <person name="Schnable J.C."/>
            <person name="Brutnell T.P."/>
        </authorList>
    </citation>
    <scope>NUCLEOTIDE SEQUENCE [LARGE SCALE GENOMIC DNA]</scope>
    <source>
        <strain evidence="2">cv. Kellogg 1175</strain>
        <tissue evidence="1">Leaf</tissue>
    </source>
</reference>
<dbReference type="Proteomes" id="UP000095767">
    <property type="component" value="Unassembled WGS sequence"/>
</dbReference>
<dbReference type="PANTHER" id="PTHR35360">
    <property type="entry name" value="OS01G0324125 PROTEIN-RELATED"/>
    <property type="match status" value="1"/>
</dbReference>
<dbReference type="EMBL" id="LWDX02033536">
    <property type="protein sequence ID" value="OEL26983.1"/>
    <property type="molecule type" value="Genomic_DNA"/>
</dbReference>
<keyword evidence="2" id="KW-1185">Reference proteome</keyword>
<dbReference type="PANTHER" id="PTHR35360:SF3">
    <property type="entry name" value="OS07G0492700 PROTEIN"/>
    <property type="match status" value="1"/>
</dbReference>
<dbReference type="AlphaFoldDB" id="A0A1E5VPE3"/>
<dbReference type="OrthoDB" id="696348at2759"/>